<name>M1DFI3_SOLTU</name>
<dbReference type="HOGENOM" id="CLU_197074_0_0_1"/>
<feature type="region of interest" description="Disordered" evidence="1">
    <location>
        <begin position="1"/>
        <end position="77"/>
    </location>
</feature>
<evidence type="ECO:0000256" key="1">
    <source>
        <dbReference type="SAM" id="MobiDB-lite"/>
    </source>
</evidence>
<reference evidence="3" key="1">
    <citation type="journal article" date="2011" name="Nature">
        <title>Genome sequence and analysis of the tuber crop potato.</title>
        <authorList>
            <consortium name="The Potato Genome Sequencing Consortium"/>
        </authorList>
    </citation>
    <scope>NUCLEOTIDE SEQUENCE [LARGE SCALE GENOMIC DNA]</scope>
    <source>
        <strain evidence="3">cv. DM1-3 516 R44</strain>
    </source>
</reference>
<keyword evidence="3" id="KW-1185">Reference proteome</keyword>
<organism evidence="2 3">
    <name type="scientific">Solanum tuberosum</name>
    <name type="common">Potato</name>
    <dbReference type="NCBI Taxonomy" id="4113"/>
    <lineage>
        <taxon>Eukaryota</taxon>
        <taxon>Viridiplantae</taxon>
        <taxon>Streptophyta</taxon>
        <taxon>Embryophyta</taxon>
        <taxon>Tracheophyta</taxon>
        <taxon>Spermatophyta</taxon>
        <taxon>Magnoliopsida</taxon>
        <taxon>eudicotyledons</taxon>
        <taxon>Gunneridae</taxon>
        <taxon>Pentapetalae</taxon>
        <taxon>asterids</taxon>
        <taxon>lamiids</taxon>
        <taxon>Solanales</taxon>
        <taxon>Solanaceae</taxon>
        <taxon>Solanoideae</taxon>
        <taxon>Solaneae</taxon>
        <taxon>Solanum</taxon>
    </lineage>
</organism>
<evidence type="ECO:0000313" key="2">
    <source>
        <dbReference type="EnsemblPlants" id="PGSC0003DMT400088234"/>
    </source>
</evidence>
<sequence length="77" mass="8559">MEPTTGRGPNEGSGYGSMKWTQTQVKNHSGLHGMWIKEQSKDNNMQKGTKQAEEVEEGDPSDRQDHSATRRVSLQSA</sequence>
<accession>M1DFI3</accession>
<dbReference type="Gramene" id="PGSC0003DMT400088234">
    <property type="protein sequence ID" value="PGSC0003DMT400088234"/>
    <property type="gene ID" value="PGSC0003DMG400037805"/>
</dbReference>
<dbReference type="PaxDb" id="4113-PGSC0003DMT400088234"/>
<dbReference type="Proteomes" id="UP000011115">
    <property type="component" value="Unassembled WGS sequence"/>
</dbReference>
<reference evidence="2" key="2">
    <citation type="submission" date="2015-06" db="UniProtKB">
        <authorList>
            <consortium name="EnsemblPlants"/>
        </authorList>
    </citation>
    <scope>IDENTIFICATION</scope>
    <source>
        <strain evidence="2">DM1-3 516 R44</strain>
    </source>
</reference>
<dbReference type="EnsemblPlants" id="PGSC0003DMT400088234">
    <property type="protein sequence ID" value="PGSC0003DMT400088234"/>
    <property type="gene ID" value="PGSC0003DMG400037805"/>
</dbReference>
<dbReference type="AlphaFoldDB" id="M1DFI3"/>
<proteinExistence type="predicted"/>
<evidence type="ECO:0000313" key="3">
    <source>
        <dbReference type="Proteomes" id="UP000011115"/>
    </source>
</evidence>
<protein>
    <submittedName>
        <fullName evidence="2">Uncharacterized protein</fullName>
    </submittedName>
</protein>
<dbReference type="InParanoid" id="M1DFI3"/>